<comment type="caution">
    <text evidence="1">The sequence shown here is derived from an EMBL/GenBank/DDBJ whole genome shotgun (WGS) entry which is preliminary data.</text>
</comment>
<keyword evidence="2" id="KW-1185">Reference proteome</keyword>
<protein>
    <submittedName>
        <fullName evidence="1">Uncharacterized protein</fullName>
    </submittedName>
</protein>
<accession>A0ABY6UA22</accession>
<reference evidence="1 2" key="1">
    <citation type="submission" date="2019-06" db="EMBL/GenBank/DDBJ databases">
        <authorList>
            <person name="Broberg M."/>
        </authorList>
    </citation>
    <scope>NUCLEOTIDE SEQUENCE [LARGE SCALE GENOMIC DNA]</scope>
</reference>
<evidence type="ECO:0000313" key="2">
    <source>
        <dbReference type="Proteomes" id="UP000766486"/>
    </source>
</evidence>
<dbReference type="EMBL" id="CABFNS010000778">
    <property type="protein sequence ID" value="VUC27980.1"/>
    <property type="molecule type" value="Genomic_DNA"/>
</dbReference>
<sequence>MIGPNLYARDSRYEPEPLDLANAELVIKSKPSVPAVIATGSSQLRSLSTYYLQIRTSREIDINTAAPYSFYNNPEQAFYFGVSSSCIIALEIHIRGEMYHFMLVVETQLLNLHFSQHEESGMRKYFAESIEHDDLETWKYQATHPELYTGDRQPAIFMGQRRSRYRICVDEKTAKRPDPRFYEQYFENSLGKPISQSVQEPVQGSVQKSVQKRIQKSPQKCSSAFIRRKVKRLVKGEDKKSVLASRVI</sequence>
<gene>
    <name evidence="1" type="ORF">CLO192961_LOCUS223473</name>
</gene>
<evidence type="ECO:0000313" key="1">
    <source>
        <dbReference type="EMBL" id="VUC27980.1"/>
    </source>
</evidence>
<dbReference type="Proteomes" id="UP000766486">
    <property type="component" value="Unassembled WGS sequence"/>
</dbReference>
<name>A0ABY6UA22_BIOOC</name>
<organism evidence="1 2">
    <name type="scientific">Bionectria ochroleuca</name>
    <name type="common">Gliocladium roseum</name>
    <dbReference type="NCBI Taxonomy" id="29856"/>
    <lineage>
        <taxon>Eukaryota</taxon>
        <taxon>Fungi</taxon>
        <taxon>Dikarya</taxon>
        <taxon>Ascomycota</taxon>
        <taxon>Pezizomycotina</taxon>
        <taxon>Sordariomycetes</taxon>
        <taxon>Hypocreomycetidae</taxon>
        <taxon>Hypocreales</taxon>
        <taxon>Bionectriaceae</taxon>
        <taxon>Clonostachys</taxon>
    </lineage>
</organism>
<proteinExistence type="predicted"/>